<keyword evidence="2" id="KW-1185">Reference proteome</keyword>
<accession>A0ABR1WT93</accession>
<reference evidence="1 2" key="1">
    <citation type="submission" date="2023-01" db="EMBL/GenBank/DDBJ databases">
        <title>Analysis of 21 Apiospora genomes using comparative genomics revels a genus with tremendous synthesis potential of carbohydrate active enzymes and secondary metabolites.</title>
        <authorList>
            <person name="Sorensen T."/>
        </authorList>
    </citation>
    <scope>NUCLEOTIDE SEQUENCE [LARGE SCALE GENOMIC DNA]</scope>
    <source>
        <strain evidence="1 2">CBS 135458</strain>
    </source>
</reference>
<name>A0ABR1WT93_9PEZI</name>
<proteinExistence type="predicted"/>
<dbReference type="Proteomes" id="UP001480595">
    <property type="component" value="Unassembled WGS sequence"/>
</dbReference>
<dbReference type="EMBL" id="JAQQWL010000002">
    <property type="protein sequence ID" value="KAK8086371.1"/>
    <property type="molecule type" value="Genomic_DNA"/>
</dbReference>
<dbReference type="RefSeq" id="XP_066720895.1">
    <property type="nucleotide sequence ID" value="XM_066852754.1"/>
</dbReference>
<comment type="caution">
    <text evidence="1">The sequence shown here is derived from an EMBL/GenBank/DDBJ whole genome shotgun (WGS) entry which is preliminary data.</text>
</comment>
<protein>
    <submittedName>
        <fullName evidence="1">Uncharacterized protein</fullName>
    </submittedName>
</protein>
<organism evidence="1 2">
    <name type="scientific">Apiospora phragmitis</name>
    <dbReference type="NCBI Taxonomy" id="2905665"/>
    <lineage>
        <taxon>Eukaryota</taxon>
        <taxon>Fungi</taxon>
        <taxon>Dikarya</taxon>
        <taxon>Ascomycota</taxon>
        <taxon>Pezizomycotina</taxon>
        <taxon>Sordariomycetes</taxon>
        <taxon>Xylariomycetidae</taxon>
        <taxon>Amphisphaeriales</taxon>
        <taxon>Apiosporaceae</taxon>
        <taxon>Apiospora</taxon>
    </lineage>
</organism>
<dbReference type="GeneID" id="92085817"/>
<gene>
    <name evidence="1" type="ORF">PG994_001345</name>
</gene>
<evidence type="ECO:0000313" key="1">
    <source>
        <dbReference type="EMBL" id="KAK8086371.1"/>
    </source>
</evidence>
<evidence type="ECO:0000313" key="2">
    <source>
        <dbReference type="Proteomes" id="UP001480595"/>
    </source>
</evidence>
<sequence length="144" mass="16194">METATRPRFAYRLPPWNNSQSEDANAAAAATATTAGLSTVLAIQYDLITSPSFRLYNQNRMRQWQLLKKGVQYVSSLLASASTAIARRRRQQPARYGVIFFDLIFDMRVSWGLAGFIKRQPLYWHPGGYVAVKPQKRAPAPNGC</sequence>